<dbReference type="InterPro" id="IPR013762">
    <property type="entry name" value="Integrase-like_cat_sf"/>
</dbReference>
<sequence>MRNAANTPQRRTLIPYRPSSRTKGGEFALGGYLWSTYAQVSVPEKLSAWHDAMVEHDLSGKTITSRITMVDVVCRHSGVSDPHDLTANHIRMYIQDHGLEPASVRKYLEHISLWARFAAADDPTASIRKPKTPKYRPRPLTTETYSRVMAHLSATDPLTHLWARLGGELGLRAFEVAKIQGKDLDASSRTLYVLGKAGLATTIDVPDNLFEALWQRSEGTRGALWPGVKGQRVSGDVAIGAAQIGVQLKFHQFRHTAITRYYQKTLDLIATQHFARHQSPETTAIYALADLSNHREILNSLHSDQPEPEAPVRDDDAELLAVLRRAGLSGEDLLRLLLERRSGEIKDD</sequence>
<dbReference type="PANTHER" id="PTHR30349:SF64">
    <property type="entry name" value="PROPHAGE INTEGRASE INTD-RELATED"/>
    <property type="match status" value="1"/>
</dbReference>
<dbReference type="InterPro" id="IPR011010">
    <property type="entry name" value="DNA_brk_join_enz"/>
</dbReference>
<dbReference type="AlphaFoldDB" id="A0A372LZF6"/>
<dbReference type="Proteomes" id="UP000263094">
    <property type="component" value="Unassembled WGS sequence"/>
</dbReference>
<feature type="domain" description="Tyr recombinase" evidence="4">
    <location>
        <begin position="135"/>
        <end position="299"/>
    </location>
</feature>
<dbReference type="Pfam" id="PF00589">
    <property type="entry name" value="Phage_integrase"/>
    <property type="match status" value="1"/>
</dbReference>
<dbReference type="EMBL" id="QUAK01000194">
    <property type="protein sequence ID" value="RFU83653.1"/>
    <property type="molecule type" value="Genomic_DNA"/>
</dbReference>
<feature type="domain" description="Core-binding (CB)" evidence="5">
    <location>
        <begin position="40"/>
        <end position="119"/>
    </location>
</feature>
<evidence type="ECO:0000313" key="7">
    <source>
        <dbReference type="Proteomes" id="UP000263094"/>
    </source>
</evidence>
<dbReference type="InterPro" id="IPR002104">
    <property type="entry name" value="Integrase_catalytic"/>
</dbReference>
<accession>A0A372LZF6</accession>
<evidence type="ECO:0000256" key="3">
    <source>
        <dbReference type="PROSITE-ProRule" id="PRU01248"/>
    </source>
</evidence>
<dbReference type="PANTHER" id="PTHR30349">
    <property type="entry name" value="PHAGE INTEGRASE-RELATED"/>
    <property type="match status" value="1"/>
</dbReference>
<gene>
    <name evidence="6" type="ORF">DY218_27485</name>
</gene>
<dbReference type="GO" id="GO:0003677">
    <property type="term" value="F:DNA binding"/>
    <property type="evidence" value="ECO:0007669"/>
    <property type="project" value="UniProtKB-UniRule"/>
</dbReference>
<reference evidence="6 7" key="1">
    <citation type="submission" date="2018-08" db="EMBL/GenBank/DDBJ databases">
        <title>Isolation, diversity and antifungal activity of Actinobacteria from wheat.</title>
        <authorList>
            <person name="Han C."/>
        </authorList>
    </citation>
    <scope>NUCLEOTIDE SEQUENCE [LARGE SCALE GENOMIC DNA]</scope>
    <source>
        <strain evidence="6 7">NEAU-YY421</strain>
    </source>
</reference>
<dbReference type="InterPro" id="IPR050090">
    <property type="entry name" value="Tyrosine_recombinase_XerCD"/>
</dbReference>
<protein>
    <recommendedName>
        <fullName evidence="8">Site-specific integrase</fullName>
    </recommendedName>
</protein>
<evidence type="ECO:0008006" key="8">
    <source>
        <dbReference type="Google" id="ProtNLM"/>
    </source>
</evidence>
<evidence type="ECO:0000256" key="1">
    <source>
        <dbReference type="ARBA" id="ARBA00023125"/>
    </source>
</evidence>
<keyword evidence="7" id="KW-1185">Reference proteome</keyword>
<keyword evidence="1 3" id="KW-0238">DNA-binding</keyword>
<evidence type="ECO:0000313" key="6">
    <source>
        <dbReference type="EMBL" id="RFU83653.1"/>
    </source>
</evidence>
<dbReference type="PROSITE" id="PS51900">
    <property type="entry name" value="CB"/>
    <property type="match status" value="1"/>
</dbReference>
<organism evidence="6 7">
    <name type="scientific">Streptomyces triticagri</name>
    <dbReference type="NCBI Taxonomy" id="2293568"/>
    <lineage>
        <taxon>Bacteria</taxon>
        <taxon>Bacillati</taxon>
        <taxon>Actinomycetota</taxon>
        <taxon>Actinomycetes</taxon>
        <taxon>Kitasatosporales</taxon>
        <taxon>Streptomycetaceae</taxon>
        <taxon>Streptomyces</taxon>
    </lineage>
</organism>
<name>A0A372LZF6_9ACTN</name>
<comment type="caution">
    <text evidence="6">The sequence shown here is derived from an EMBL/GenBank/DDBJ whole genome shotgun (WGS) entry which is preliminary data.</text>
</comment>
<evidence type="ECO:0000259" key="5">
    <source>
        <dbReference type="PROSITE" id="PS51900"/>
    </source>
</evidence>
<dbReference type="SUPFAM" id="SSF56349">
    <property type="entry name" value="DNA breaking-rejoining enzymes"/>
    <property type="match status" value="1"/>
</dbReference>
<dbReference type="CDD" id="cd00397">
    <property type="entry name" value="DNA_BRE_C"/>
    <property type="match status" value="1"/>
</dbReference>
<dbReference type="GO" id="GO:0006310">
    <property type="term" value="P:DNA recombination"/>
    <property type="evidence" value="ECO:0007669"/>
    <property type="project" value="UniProtKB-KW"/>
</dbReference>
<dbReference type="PROSITE" id="PS51898">
    <property type="entry name" value="TYR_RECOMBINASE"/>
    <property type="match status" value="1"/>
</dbReference>
<dbReference type="InterPro" id="IPR044068">
    <property type="entry name" value="CB"/>
</dbReference>
<dbReference type="Gene3D" id="1.10.443.10">
    <property type="entry name" value="Intergrase catalytic core"/>
    <property type="match status" value="1"/>
</dbReference>
<dbReference type="GO" id="GO:0015074">
    <property type="term" value="P:DNA integration"/>
    <property type="evidence" value="ECO:0007669"/>
    <property type="project" value="InterPro"/>
</dbReference>
<evidence type="ECO:0000256" key="2">
    <source>
        <dbReference type="ARBA" id="ARBA00023172"/>
    </source>
</evidence>
<proteinExistence type="predicted"/>
<evidence type="ECO:0000259" key="4">
    <source>
        <dbReference type="PROSITE" id="PS51898"/>
    </source>
</evidence>
<keyword evidence="2" id="KW-0233">DNA recombination</keyword>